<dbReference type="InterPro" id="IPR050735">
    <property type="entry name" value="Kininogen_Fetuin_HRG"/>
</dbReference>
<dbReference type="PANTHER" id="PTHR13814">
    <property type="entry name" value="FETUIN"/>
    <property type="match status" value="1"/>
</dbReference>
<organism evidence="6 7">
    <name type="scientific">Notechis scutatus</name>
    <name type="common">mainland tiger snake</name>
    <dbReference type="NCBI Taxonomy" id="8663"/>
    <lineage>
        <taxon>Eukaryota</taxon>
        <taxon>Metazoa</taxon>
        <taxon>Chordata</taxon>
        <taxon>Craniata</taxon>
        <taxon>Vertebrata</taxon>
        <taxon>Euteleostomi</taxon>
        <taxon>Lepidosauria</taxon>
        <taxon>Squamata</taxon>
        <taxon>Bifurcata</taxon>
        <taxon>Unidentata</taxon>
        <taxon>Episquamata</taxon>
        <taxon>Toxicofera</taxon>
        <taxon>Serpentes</taxon>
        <taxon>Colubroidea</taxon>
        <taxon>Elapidae</taxon>
        <taxon>Hydrophiinae</taxon>
        <taxon>Notechis</taxon>
    </lineage>
</organism>
<feature type="domain" description="Cystatin fetuin-B-type" evidence="5">
    <location>
        <begin position="143"/>
        <end position="254"/>
    </location>
</feature>
<evidence type="ECO:0000256" key="2">
    <source>
        <dbReference type="ARBA" id="ARBA00023157"/>
    </source>
</evidence>
<dbReference type="CDD" id="cd00042">
    <property type="entry name" value="CY"/>
    <property type="match status" value="1"/>
</dbReference>
<protein>
    <submittedName>
        <fullName evidence="7">Fetuin-B-like</fullName>
    </submittedName>
</protein>
<keyword evidence="1 4" id="KW-0732">Signal</keyword>
<accession>A0A6J1VSR3</accession>
<dbReference type="AlphaFoldDB" id="A0A6J1VSR3"/>
<keyword evidence="2" id="KW-1015">Disulfide bond</keyword>
<proteinExistence type="predicted"/>
<dbReference type="PROSITE" id="PS51530">
    <property type="entry name" value="CYSTATIN_FETUIN_B"/>
    <property type="match status" value="1"/>
</dbReference>
<dbReference type="GO" id="GO:0004869">
    <property type="term" value="F:cysteine-type endopeptidase inhibitor activity"/>
    <property type="evidence" value="ECO:0007669"/>
    <property type="project" value="InterPro"/>
</dbReference>
<feature type="chain" id="PRO_5027087422" evidence="4">
    <location>
        <begin position="19"/>
        <end position="311"/>
    </location>
</feature>
<dbReference type="InterPro" id="IPR046350">
    <property type="entry name" value="Cystatin_sf"/>
</dbReference>
<dbReference type="Pfam" id="PF00031">
    <property type="entry name" value="Cystatin"/>
    <property type="match status" value="1"/>
</dbReference>
<dbReference type="Gene3D" id="3.10.450.10">
    <property type="match status" value="2"/>
</dbReference>
<dbReference type="InterPro" id="IPR000010">
    <property type="entry name" value="Cystatin_dom"/>
</dbReference>
<evidence type="ECO:0000256" key="3">
    <source>
        <dbReference type="ARBA" id="ARBA00023180"/>
    </source>
</evidence>
<feature type="non-terminal residue" evidence="7">
    <location>
        <position position="311"/>
    </location>
</feature>
<dbReference type="Proteomes" id="UP000504612">
    <property type="component" value="Unplaced"/>
</dbReference>
<dbReference type="SMART" id="SM00043">
    <property type="entry name" value="CY"/>
    <property type="match status" value="2"/>
</dbReference>
<dbReference type="GO" id="GO:0007339">
    <property type="term" value="P:binding of sperm to zona pellucida"/>
    <property type="evidence" value="ECO:0007669"/>
    <property type="project" value="TreeGrafter"/>
</dbReference>
<sequence>MVLFISFLIGIQIVHTLAASTAPSFVYPSCNSLVVKAAAEAALNKINSNRKQGYFLGLQRIFDVHELPQKNGDSLFYLILDVLETECHIQSGKKWKECKFRSEQGTFYGQCKAVIQYNGKSKSSFVYRHSCSLRSFSGSVITRLCSDCPRHGNPSEDSFQEIAKETLAKFNAENNHYHYFGLVSVTKAKFQWVVGPSYYVEYTIQETSCRKSPPVSDITQCPLLPTETAERGLCKGSVINKGMKFQETVKVKCDFFLRPKRQSPYSVRQVMQILPPFPKGFSGSSKCPGDVAINVYGLQLPSPPKTNPLEQ</sequence>
<evidence type="ECO:0000313" key="6">
    <source>
        <dbReference type="Proteomes" id="UP000504612"/>
    </source>
</evidence>
<gene>
    <name evidence="7" type="primary">LOC113427809</name>
</gene>
<keyword evidence="3" id="KW-0325">Glycoprotein</keyword>
<evidence type="ECO:0000313" key="7">
    <source>
        <dbReference type="RefSeq" id="XP_026546135.1"/>
    </source>
</evidence>
<reference evidence="7" key="1">
    <citation type="submission" date="2025-08" db="UniProtKB">
        <authorList>
            <consortium name="RefSeq"/>
        </authorList>
    </citation>
    <scope>IDENTIFICATION</scope>
</reference>
<dbReference type="GeneID" id="113427809"/>
<dbReference type="GO" id="GO:0005576">
    <property type="term" value="C:extracellular region"/>
    <property type="evidence" value="ECO:0007669"/>
    <property type="project" value="TreeGrafter"/>
</dbReference>
<dbReference type="PANTHER" id="PTHR13814:SF10">
    <property type="entry name" value="FETUIN-B"/>
    <property type="match status" value="1"/>
</dbReference>
<evidence type="ECO:0000256" key="1">
    <source>
        <dbReference type="ARBA" id="ARBA00022729"/>
    </source>
</evidence>
<dbReference type="SUPFAM" id="SSF54403">
    <property type="entry name" value="Cystatin/monellin"/>
    <property type="match status" value="2"/>
</dbReference>
<keyword evidence="6" id="KW-1185">Reference proteome</keyword>
<evidence type="ECO:0000256" key="4">
    <source>
        <dbReference type="SAM" id="SignalP"/>
    </source>
</evidence>
<dbReference type="KEGG" id="nss:113427809"/>
<feature type="signal peptide" evidence="4">
    <location>
        <begin position="1"/>
        <end position="18"/>
    </location>
</feature>
<name>A0A6J1VSR3_9SAUR</name>
<dbReference type="InterPro" id="IPR025764">
    <property type="entry name" value="Cystatin_Fetuin_B"/>
</dbReference>
<dbReference type="GO" id="GO:0008191">
    <property type="term" value="F:metalloendopeptidase inhibitor activity"/>
    <property type="evidence" value="ECO:0007669"/>
    <property type="project" value="TreeGrafter"/>
</dbReference>
<dbReference type="RefSeq" id="XP_026546135.1">
    <property type="nucleotide sequence ID" value="XM_026690350.1"/>
</dbReference>
<evidence type="ECO:0000259" key="5">
    <source>
        <dbReference type="PROSITE" id="PS51530"/>
    </source>
</evidence>